<accession>A0A1V4D793</accession>
<organism evidence="2 3">
    <name type="scientific">Streptomyces antioxidans</name>
    <dbReference type="NCBI Taxonomy" id="1507734"/>
    <lineage>
        <taxon>Bacteria</taxon>
        <taxon>Bacillati</taxon>
        <taxon>Actinomycetota</taxon>
        <taxon>Actinomycetes</taxon>
        <taxon>Kitasatosporales</taxon>
        <taxon>Streptomycetaceae</taxon>
        <taxon>Streptomyces</taxon>
    </lineage>
</organism>
<evidence type="ECO:0000313" key="2">
    <source>
        <dbReference type="EMBL" id="OPF80720.1"/>
    </source>
</evidence>
<name>A0A1V4D793_9ACTN</name>
<sequence>MGEGRARVEGRAMRDVVSTFVQVRTLLRTDRDSPSMTRAVPGRMTRTAQQDGPPCRGAPRMGP</sequence>
<protein>
    <submittedName>
        <fullName evidence="2">Uncharacterized protein</fullName>
    </submittedName>
</protein>
<comment type="caution">
    <text evidence="2">The sequence shown here is derived from an EMBL/GenBank/DDBJ whole genome shotgun (WGS) entry which is preliminary data.</text>
</comment>
<proteinExistence type="predicted"/>
<feature type="region of interest" description="Disordered" evidence="1">
    <location>
        <begin position="29"/>
        <end position="63"/>
    </location>
</feature>
<dbReference type="AlphaFoldDB" id="A0A1V4D793"/>
<reference evidence="2" key="1">
    <citation type="submission" date="2016-12" db="EMBL/GenBank/DDBJ databases">
        <title>Genome sequence of Streptomyces antioxidans MUSC 164.</title>
        <authorList>
            <person name="Lee L.-H."/>
            <person name="Ser H.-L."/>
        </authorList>
    </citation>
    <scope>NUCLEOTIDE SEQUENCE [LARGE SCALE GENOMIC DNA]</scope>
    <source>
        <strain evidence="2">MUSC 164</strain>
    </source>
</reference>
<dbReference type="EMBL" id="LAKD02000029">
    <property type="protein sequence ID" value="OPF80720.1"/>
    <property type="molecule type" value="Genomic_DNA"/>
</dbReference>
<evidence type="ECO:0000313" key="3">
    <source>
        <dbReference type="Proteomes" id="UP000033615"/>
    </source>
</evidence>
<evidence type="ECO:0000256" key="1">
    <source>
        <dbReference type="SAM" id="MobiDB-lite"/>
    </source>
</evidence>
<gene>
    <name evidence="2" type="ORF">VT50_0212315</name>
</gene>
<keyword evidence="3" id="KW-1185">Reference proteome</keyword>
<dbReference type="Proteomes" id="UP000033615">
    <property type="component" value="Unassembled WGS sequence"/>
</dbReference>